<sequence length="114" mass="13361">MVHAEFEFVTTNEDLDEIYFIDLSTLDILKNDHKTVQVLINYQNGFITNNSAVAFSALEENIYDCTKDTIENNFIEYYSETNARGDMVYKNDELSEFIVDFDSPEYRIKEKICN</sequence>
<evidence type="ECO:0000259" key="1">
    <source>
        <dbReference type="Pfam" id="PF16747"/>
    </source>
</evidence>
<gene>
    <name evidence="2" type="ORF">KB13_819</name>
</gene>
<dbReference type="AlphaFoldDB" id="B6BVU4"/>
<dbReference type="Pfam" id="PF16747">
    <property type="entry name" value="Adhesin_E"/>
    <property type="match status" value="1"/>
</dbReference>
<dbReference type="EMBL" id="DS995299">
    <property type="protein sequence ID" value="EDZ64687.1"/>
    <property type="molecule type" value="Genomic_DNA"/>
</dbReference>
<proteinExistence type="predicted"/>
<reference evidence="3" key="1">
    <citation type="journal article" date="2012" name="Stand. Genomic Sci.">
        <title>Genome sequence of strain HIMB624, a cultured representative from the OM43 clade of marine Betaproteobacteria.</title>
        <authorList>
            <person name="Huggett M.J."/>
            <person name="Hayakawa D.H."/>
            <person name="Rappe M.S."/>
        </authorList>
    </citation>
    <scope>NUCLEOTIDE SEQUENCE [LARGE SCALE GENOMIC DNA]</scope>
    <source>
        <strain evidence="3">KB13</strain>
    </source>
</reference>
<evidence type="ECO:0000313" key="2">
    <source>
        <dbReference type="EMBL" id="EDZ64687.1"/>
    </source>
</evidence>
<evidence type="ECO:0000313" key="3">
    <source>
        <dbReference type="Proteomes" id="UP000004188"/>
    </source>
</evidence>
<dbReference type="STRING" id="314607.KB13_819"/>
<keyword evidence="3" id="KW-1185">Reference proteome</keyword>
<accession>B6BVU4</accession>
<dbReference type="InterPro" id="IPR031939">
    <property type="entry name" value="Adhesin_E-like"/>
</dbReference>
<organism evidence="2 3">
    <name type="scientific">beta proteobacterium KB13</name>
    <dbReference type="NCBI Taxonomy" id="314607"/>
    <lineage>
        <taxon>Bacteria</taxon>
        <taxon>Pseudomonadati</taxon>
        <taxon>Pseudomonadota</taxon>
        <taxon>Betaproteobacteria</taxon>
        <taxon>Nitrosomonadales</taxon>
        <taxon>OM43 clade</taxon>
    </lineage>
</organism>
<dbReference type="HOGENOM" id="CLU_2116229_0_0_4"/>
<dbReference type="Proteomes" id="UP000004188">
    <property type="component" value="Unassembled WGS sequence"/>
</dbReference>
<feature type="domain" description="Surface-adhesin protein E-like" evidence="1">
    <location>
        <begin position="12"/>
        <end position="114"/>
    </location>
</feature>
<protein>
    <recommendedName>
        <fullName evidence="1">Surface-adhesin protein E-like domain-containing protein</fullName>
    </recommendedName>
</protein>
<name>B6BVU4_9PROT</name>